<evidence type="ECO:0000313" key="2">
    <source>
        <dbReference type="EMBL" id="KWA66055.1"/>
    </source>
</evidence>
<accession>A0A125DCY5</accession>
<name>A0A125DCY5_9BURK</name>
<evidence type="ECO:0000313" key="5">
    <source>
        <dbReference type="Proteomes" id="UP000281098"/>
    </source>
</evidence>
<gene>
    <name evidence="3" type="ORF">DF017_04735</name>
    <name evidence="2" type="ORF">WT44_07415</name>
</gene>
<evidence type="ECO:0000256" key="1">
    <source>
        <dbReference type="SAM" id="MobiDB-lite"/>
    </source>
</evidence>
<dbReference type="STRING" id="1503054.WT74_06970"/>
<keyword evidence="5" id="KW-1185">Reference proteome</keyword>
<evidence type="ECO:0000313" key="3">
    <source>
        <dbReference type="EMBL" id="RQY97739.1"/>
    </source>
</evidence>
<protein>
    <submittedName>
        <fullName evidence="2">Uncharacterized protein</fullName>
    </submittedName>
</protein>
<feature type="region of interest" description="Disordered" evidence="1">
    <location>
        <begin position="1"/>
        <end position="31"/>
    </location>
</feature>
<comment type="caution">
    <text evidence="2">The sequence shown here is derived from an EMBL/GenBank/DDBJ whole genome shotgun (WGS) entry which is preliminary data.</text>
</comment>
<dbReference type="AlphaFoldDB" id="A0A125DCY5"/>
<evidence type="ECO:0000313" key="4">
    <source>
        <dbReference type="Proteomes" id="UP000068603"/>
    </source>
</evidence>
<reference evidence="2 4" key="1">
    <citation type="submission" date="2015-11" db="EMBL/GenBank/DDBJ databases">
        <title>Expanding the genomic diversity of Burkholderia species for the development of highly accurate diagnostics.</title>
        <authorList>
            <person name="Sahl J."/>
            <person name="Keim P."/>
            <person name="Wagner D."/>
        </authorList>
    </citation>
    <scope>NUCLEOTIDE SEQUENCE [LARGE SCALE GENOMIC DNA]</scope>
    <source>
        <strain evidence="2 4">MSMB1960WGS</strain>
    </source>
</reference>
<dbReference type="Proteomes" id="UP000068603">
    <property type="component" value="Unassembled WGS sequence"/>
</dbReference>
<reference evidence="3 5" key="2">
    <citation type="submission" date="2018-08" db="EMBL/GenBank/DDBJ databases">
        <title>Comparative analysis of Burkholderia isolates from Puerto Rico.</title>
        <authorList>
            <person name="Hall C."/>
            <person name="Sahl J."/>
            <person name="Wagner D."/>
        </authorList>
    </citation>
    <scope>NUCLEOTIDE SEQUENCE [LARGE SCALE GENOMIC DNA]</scope>
    <source>
        <strain evidence="3 5">Bp8966</strain>
    </source>
</reference>
<sequence length="62" mass="6663">MGGGAALTAVQASARRVGRPPRERRDSMRKAAPIHAKRAGGFDPSLPVDARMRAFAESCREN</sequence>
<organism evidence="2">
    <name type="scientific">Burkholderia stagnalis</name>
    <dbReference type="NCBI Taxonomy" id="1503054"/>
    <lineage>
        <taxon>Bacteria</taxon>
        <taxon>Pseudomonadati</taxon>
        <taxon>Pseudomonadota</taxon>
        <taxon>Betaproteobacteria</taxon>
        <taxon>Burkholderiales</taxon>
        <taxon>Burkholderiaceae</taxon>
        <taxon>Burkholderia</taxon>
        <taxon>Burkholderia cepacia complex</taxon>
    </lineage>
</organism>
<dbReference type="KEGG" id="bstg:WT74_06970"/>
<feature type="compositionally biased region" description="Basic and acidic residues" evidence="1">
    <location>
        <begin position="20"/>
        <end position="29"/>
    </location>
</feature>
<dbReference type="Proteomes" id="UP000281098">
    <property type="component" value="Unassembled WGS sequence"/>
</dbReference>
<proteinExistence type="predicted"/>
<dbReference type="EMBL" id="QTPM01000004">
    <property type="protein sequence ID" value="RQY97739.1"/>
    <property type="molecule type" value="Genomic_DNA"/>
</dbReference>
<dbReference type="EMBL" id="LPHB01000025">
    <property type="protein sequence ID" value="KWA66055.1"/>
    <property type="molecule type" value="Genomic_DNA"/>
</dbReference>